<dbReference type="EMBL" id="JAHRIQ010041731">
    <property type="protein sequence ID" value="MEQ2234866.1"/>
    <property type="molecule type" value="Genomic_DNA"/>
</dbReference>
<gene>
    <name evidence="1" type="ORF">ILYODFUR_035774</name>
</gene>
<evidence type="ECO:0000313" key="2">
    <source>
        <dbReference type="Proteomes" id="UP001482620"/>
    </source>
</evidence>
<sequence length="126" mass="14515">MESYLCLSQIGIWIALASKQFCLINWQQKLRKMPEYRISLLLYSCVSSSAPADTLNRSCQTGSNNTDVFHVCWTKACVCDIIVIVILQMQITLEPQTVQIGARYRQHFKSNVNDDSKKYDFRKSLN</sequence>
<comment type="caution">
    <text evidence="1">The sequence shown here is derived from an EMBL/GenBank/DDBJ whole genome shotgun (WGS) entry which is preliminary data.</text>
</comment>
<protein>
    <submittedName>
        <fullName evidence="1">Uncharacterized protein</fullName>
    </submittedName>
</protein>
<keyword evidence="2" id="KW-1185">Reference proteome</keyword>
<accession>A0ABV0TQU3</accession>
<evidence type="ECO:0000313" key="1">
    <source>
        <dbReference type="EMBL" id="MEQ2234866.1"/>
    </source>
</evidence>
<dbReference type="Proteomes" id="UP001482620">
    <property type="component" value="Unassembled WGS sequence"/>
</dbReference>
<organism evidence="1 2">
    <name type="scientific">Ilyodon furcidens</name>
    <name type="common">goldbreast splitfin</name>
    <dbReference type="NCBI Taxonomy" id="33524"/>
    <lineage>
        <taxon>Eukaryota</taxon>
        <taxon>Metazoa</taxon>
        <taxon>Chordata</taxon>
        <taxon>Craniata</taxon>
        <taxon>Vertebrata</taxon>
        <taxon>Euteleostomi</taxon>
        <taxon>Actinopterygii</taxon>
        <taxon>Neopterygii</taxon>
        <taxon>Teleostei</taxon>
        <taxon>Neoteleostei</taxon>
        <taxon>Acanthomorphata</taxon>
        <taxon>Ovalentaria</taxon>
        <taxon>Atherinomorphae</taxon>
        <taxon>Cyprinodontiformes</taxon>
        <taxon>Goodeidae</taxon>
        <taxon>Ilyodon</taxon>
    </lineage>
</organism>
<reference evidence="1 2" key="1">
    <citation type="submission" date="2021-06" db="EMBL/GenBank/DDBJ databases">
        <authorList>
            <person name="Palmer J.M."/>
        </authorList>
    </citation>
    <scope>NUCLEOTIDE SEQUENCE [LARGE SCALE GENOMIC DNA]</scope>
    <source>
        <strain evidence="2">if_2019</strain>
        <tissue evidence="1">Muscle</tissue>
    </source>
</reference>
<name>A0ABV0TQU3_9TELE</name>
<proteinExistence type="predicted"/>